<evidence type="ECO:0000313" key="4">
    <source>
        <dbReference type="Proteomes" id="UP000215999"/>
    </source>
</evidence>
<dbReference type="InterPro" id="IPR007069">
    <property type="entry name" value="Transposase_32"/>
</dbReference>
<dbReference type="RefSeq" id="WP_094958604.1">
    <property type="nucleotide sequence ID" value="NZ_NOIF01000217.1"/>
</dbReference>
<gene>
    <name evidence="3" type="ORF">ASV53_21445</name>
</gene>
<dbReference type="PANTHER" id="PTHR37023:SF1">
    <property type="entry name" value="ISSOD25 TRANSPOSASE TNPA_ISSOD25"/>
    <property type="match status" value="1"/>
</dbReference>
<protein>
    <submittedName>
        <fullName evidence="3">IS91 family transposase</fullName>
    </submittedName>
</protein>
<dbReference type="Pfam" id="PF14319">
    <property type="entry name" value="Zn_Tnp_IS91"/>
    <property type="match status" value="1"/>
</dbReference>
<dbReference type="Pfam" id="PF04986">
    <property type="entry name" value="Y2_Tnp"/>
    <property type="match status" value="1"/>
</dbReference>
<dbReference type="EMBL" id="NOIF01000217">
    <property type="protein sequence ID" value="OZS41870.1"/>
    <property type="molecule type" value="Genomic_DNA"/>
</dbReference>
<sequence>MMFQSLLYDHLDELMTAYSSSMTSDIRVAIHAMLTCQTEQNGYSQWHCQHCEHRVQSPMSCGHRNCSRCQHRTTSDWLEKQQRKLLPIDYFMVTFTLLAALRPLAKSFPKQIYQAMFTVSASIIKDFASRAKSMGETIGFTSVLHTHNRRRDLHPHVHMIVTGGGFDTNKQQWINCKNQYLFNAFALANVWRARLLSHITDTLKLAIPRRLPPKWVVDCRHVGRGKSALLYLSKYLYRGVLADSDILYEDNGNITFRYLDGQTKTYQTRTLPVVTFLWLILQHVLPKGLRRVRDYGLLRGHLKHQLQHIQFVFMLAGQLTLPAQADKPISRKADYFCPCCHHLMRCLGVFRPR</sequence>
<evidence type="ECO:0000259" key="1">
    <source>
        <dbReference type="Pfam" id="PF04986"/>
    </source>
</evidence>
<feature type="domain" description="Transposase zinc-binding" evidence="2">
    <location>
        <begin position="9"/>
        <end position="97"/>
    </location>
</feature>
<organism evidence="3 4">
    <name type="scientific">Photobacterium sanguinicancri</name>
    <dbReference type="NCBI Taxonomy" id="875932"/>
    <lineage>
        <taxon>Bacteria</taxon>
        <taxon>Pseudomonadati</taxon>
        <taxon>Pseudomonadota</taxon>
        <taxon>Gammaproteobacteria</taxon>
        <taxon>Vibrionales</taxon>
        <taxon>Vibrionaceae</taxon>
        <taxon>Photobacterium</taxon>
    </lineage>
</organism>
<comment type="caution">
    <text evidence="3">The sequence shown here is derived from an EMBL/GenBank/DDBJ whole genome shotgun (WGS) entry which is preliminary data.</text>
</comment>
<evidence type="ECO:0000313" key="3">
    <source>
        <dbReference type="EMBL" id="OZS41870.1"/>
    </source>
</evidence>
<proteinExistence type="predicted"/>
<dbReference type="Proteomes" id="UP000215999">
    <property type="component" value="Unassembled WGS sequence"/>
</dbReference>
<name>A0ABX4FU69_9GAMM</name>
<dbReference type="InterPro" id="IPR026889">
    <property type="entry name" value="Zn_Tnp"/>
</dbReference>
<accession>A0ABX4FU69</accession>
<evidence type="ECO:0000259" key="2">
    <source>
        <dbReference type="Pfam" id="PF14319"/>
    </source>
</evidence>
<feature type="domain" description="Transposase IS801/IS1294" evidence="1">
    <location>
        <begin position="139"/>
        <end position="299"/>
    </location>
</feature>
<reference evidence="3 4" key="1">
    <citation type="journal article" date="2016" name="Antonie Van Leeuwenhoek">
        <title>Photobacterium sanguinicancri sp. nov. isolated from marine animals.</title>
        <authorList>
            <person name="Gomez-Gil B."/>
            <person name="Roque A."/>
            <person name="Rotllant G."/>
            <person name="Romalde J.L."/>
            <person name="Doce A."/>
            <person name="Eggermont M."/>
            <person name="Defoirdt T."/>
        </authorList>
    </citation>
    <scope>NUCLEOTIDE SEQUENCE [LARGE SCALE GENOMIC DNA]</scope>
    <source>
        <strain evidence="3 4">CAIM 1827</strain>
    </source>
</reference>
<keyword evidence="4" id="KW-1185">Reference proteome</keyword>
<dbReference type="PANTHER" id="PTHR37023">
    <property type="entry name" value="TRANSPOSASE"/>
    <property type="match status" value="1"/>
</dbReference>